<evidence type="ECO:0000313" key="4">
    <source>
        <dbReference type="EMBL" id="KXJ96810.1"/>
    </source>
</evidence>
<dbReference type="OrthoDB" id="4696326at2759"/>
<name>A0A136JI40_9PEZI</name>
<gene>
    <name evidence="4" type="ORF">Micbo1qcDRAFT_199576</name>
</gene>
<dbReference type="Gene3D" id="2.120.10.70">
    <property type="entry name" value="Fucose-specific lectin"/>
    <property type="match status" value="1"/>
</dbReference>
<keyword evidence="5" id="KW-1185">Reference proteome</keyword>
<accession>A0A136JI40</accession>
<feature type="chain" id="PRO_5007293809" description="Fucose-specific lectin" evidence="3">
    <location>
        <begin position="20"/>
        <end position="397"/>
    </location>
</feature>
<evidence type="ECO:0008006" key="6">
    <source>
        <dbReference type="Google" id="ProtNLM"/>
    </source>
</evidence>
<evidence type="ECO:0000256" key="3">
    <source>
        <dbReference type="SAM" id="SignalP"/>
    </source>
</evidence>
<reference evidence="5" key="1">
    <citation type="submission" date="2016-02" db="EMBL/GenBank/DDBJ databases">
        <title>Draft genome sequence of Microdochium bolleyi, a fungal endophyte of beachgrass.</title>
        <authorList>
            <consortium name="DOE Joint Genome Institute"/>
            <person name="David A.S."/>
            <person name="May G."/>
            <person name="Haridas S."/>
            <person name="Lim J."/>
            <person name="Wang M."/>
            <person name="Labutti K."/>
            <person name="Lipzen A."/>
            <person name="Barry K."/>
            <person name="Grigoriev I.V."/>
        </authorList>
    </citation>
    <scope>NUCLEOTIDE SEQUENCE [LARGE SCALE GENOMIC DNA]</scope>
    <source>
        <strain evidence="5">J235TASD1</strain>
    </source>
</reference>
<keyword evidence="2" id="KW-0812">Transmembrane</keyword>
<evidence type="ECO:0000256" key="1">
    <source>
        <dbReference type="SAM" id="MobiDB-lite"/>
    </source>
</evidence>
<dbReference type="InParanoid" id="A0A136JI40"/>
<keyword evidence="3" id="KW-0732">Signal</keyword>
<keyword evidence="2" id="KW-0472">Membrane</keyword>
<proteinExistence type="predicted"/>
<protein>
    <recommendedName>
        <fullName evidence="6">Fucose-specific lectin</fullName>
    </recommendedName>
</protein>
<dbReference type="STRING" id="196109.A0A136JI40"/>
<dbReference type="Proteomes" id="UP000070501">
    <property type="component" value="Unassembled WGS sequence"/>
</dbReference>
<evidence type="ECO:0000313" key="5">
    <source>
        <dbReference type="Proteomes" id="UP000070501"/>
    </source>
</evidence>
<dbReference type="AlphaFoldDB" id="A0A136JI40"/>
<feature type="signal peptide" evidence="3">
    <location>
        <begin position="1"/>
        <end position="19"/>
    </location>
</feature>
<feature type="region of interest" description="Disordered" evidence="1">
    <location>
        <begin position="327"/>
        <end position="353"/>
    </location>
</feature>
<organism evidence="4 5">
    <name type="scientific">Microdochium bolleyi</name>
    <dbReference type="NCBI Taxonomy" id="196109"/>
    <lineage>
        <taxon>Eukaryota</taxon>
        <taxon>Fungi</taxon>
        <taxon>Dikarya</taxon>
        <taxon>Ascomycota</taxon>
        <taxon>Pezizomycotina</taxon>
        <taxon>Sordariomycetes</taxon>
        <taxon>Xylariomycetidae</taxon>
        <taxon>Xylariales</taxon>
        <taxon>Microdochiaceae</taxon>
        <taxon>Microdochium</taxon>
    </lineage>
</organism>
<feature type="transmembrane region" description="Helical" evidence="2">
    <location>
        <begin position="278"/>
        <end position="300"/>
    </location>
</feature>
<sequence>MLSFAPLMPLFLLSRLASADSIATWYSKRFRTPQVILWDAEKRKIFYSLCNSTGPPIFPHDDQYALELYHKPLWNTTLAGSTGLNHSSTLVYYQEENGGIVQAIFDYGWPMSAVTTSGIFHVTNATAAEDWYFTNPETFVVARGRRELDNFGSAADIAVAYHIYRSFQSLLVAYGVFYIGDDAHLHGIIGRPFFWAKSAQQSPVFWPAADRPFARLAATWSNDTGDLWLYYMSRGEMTQVWLKDGDWQPYLPLEKFQRTFSGPAGAQSQDRLTRPQKIAVGVGISVGVIIFIVLTAYYLFVHTKEVREGKNNQRVVPRAGSALTVAPSTDMAVPQSSPGVSPSTTSNLAPRVESGRRISSQIWMAARLAYLTRLDLGQSTSSGMRRQRKDWKRHVLR</sequence>
<feature type="compositionally biased region" description="Polar residues" evidence="1">
    <location>
        <begin position="334"/>
        <end position="348"/>
    </location>
</feature>
<keyword evidence="2" id="KW-1133">Transmembrane helix</keyword>
<evidence type="ECO:0000256" key="2">
    <source>
        <dbReference type="SAM" id="Phobius"/>
    </source>
</evidence>
<dbReference type="EMBL" id="KQ964245">
    <property type="protein sequence ID" value="KXJ96810.1"/>
    <property type="molecule type" value="Genomic_DNA"/>
</dbReference>